<protein>
    <submittedName>
        <fullName evidence="2">Aldolase</fullName>
    </submittedName>
</protein>
<dbReference type="PANTHER" id="PTHR10683">
    <property type="entry name" value="TRANSALDOLASE"/>
    <property type="match status" value="1"/>
</dbReference>
<proteinExistence type="predicted"/>
<evidence type="ECO:0000256" key="1">
    <source>
        <dbReference type="ARBA" id="ARBA00023270"/>
    </source>
</evidence>
<gene>
    <name evidence="3" type="ORF">FIBSPDRAFT_852991</name>
    <name evidence="2" type="ORF">FIBSPDRAFT_869355</name>
</gene>
<accession>A0A166C9K3</accession>
<dbReference type="GO" id="GO:0009052">
    <property type="term" value="P:pentose-phosphate shunt, non-oxidative branch"/>
    <property type="evidence" value="ECO:0007669"/>
    <property type="project" value="TreeGrafter"/>
</dbReference>
<dbReference type="Proteomes" id="UP000076532">
    <property type="component" value="Unassembled WGS sequence"/>
</dbReference>
<reference evidence="2 4" key="1">
    <citation type="journal article" date="2016" name="Mol. Biol. Evol.">
        <title>Comparative Genomics of Early-Diverging Mushroom-Forming Fungi Provides Insights into the Origins of Lignocellulose Decay Capabilities.</title>
        <authorList>
            <person name="Nagy L.G."/>
            <person name="Riley R."/>
            <person name="Tritt A."/>
            <person name="Adam C."/>
            <person name="Daum C."/>
            <person name="Floudas D."/>
            <person name="Sun H."/>
            <person name="Yadav J.S."/>
            <person name="Pangilinan J."/>
            <person name="Larsson K.H."/>
            <person name="Matsuura K."/>
            <person name="Barry K."/>
            <person name="Labutti K."/>
            <person name="Kuo R."/>
            <person name="Ohm R.A."/>
            <person name="Bhattacharya S.S."/>
            <person name="Shirouzu T."/>
            <person name="Yoshinaga Y."/>
            <person name="Martin F.M."/>
            <person name="Grigoriev I.V."/>
            <person name="Hibbett D.S."/>
        </authorList>
    </citation>
    <scope>NUCLEOTIDE SEQUENCE [LARGE SCALE GENOMIC DNA]</scope>
    <source>
        <strain evidence="2 4">CBS 109695</strain>
    </source>
</reference>
<evidence type="ECO:0000313" key="3">
    <source>
        <dbReference type="EMBL" id="KZP28172.1"/>
    </source>
</evidence>
<dbReference type="GO" id="GO:0005975">
    <property type="term" value="P:carbohydrate metabolic process"/>
    <property type="evidence" value="ECO:0007669"/>
    <property type="project" value="InterPro"/>
</dbReference>
<evidence type="ECO:0000313" key="2">
    <source>
        <dbReference type="EMBL" id="KZP13424.1"/>
    </source>
</evidence>
<dbReference type="InterPro" id="IPR001585">
    <property type="entry name" value="TAL/FSA"/>
</dbReference>
<dbReference type="InterPro" id="IPR013785">
    <property type="entry name" value="Aldolase_TIM"/>
</dbReference>
<dbReference type="EMBL" id="KV417633">
    <property type="protein sequence ID" value="KZP13424.1"/>
    <property type="molecule type" value="Genomic_DNA"/>
</dbReference>
<name>A0A166C9K3_9AGAM</name>
<keyword evidence="4" id="KW-1185">Reference proteome</keyword>
<dbReference type="Gene3D" id="3.20.20.70">
    <property type="entry name" value="Aldolase class I"/>
    <property type="match status" value="1"/>
</dbReference>
<dbReference type="STRING" id="436010.A0A166C9K3"/>
<organism evidence="2 4">
    <name type="scientific">Athelia psychrophila</name>
    <dbReference type="NCBI Taxonomy" id="1759441"/>
    <lineage>
        <taxon>Eukaryota</taxon>
        <taxon>Fungi</taxon>
        <taxon>Dikarya</taxon>
        <taxon>Basidiomycota</taxon>
        <taxon>Agaricomycotina</taxon>
        <taxon>Agaricomycetes</taxon>
        <taxon>Agaricomycetidae</taxon>
        <taxon>Atheliales</taxon>
        <taxon>Atheliaceae</taxon>
        <taxon>Athelia</taxon>
    </lineage>
</organism>
<dbReference type="OrthoDB" id="1711136at2759"/>
<sequence length="343" mass="36590">MSSPTTLLTQISEIVTIDVDSMNPIDADLHTSTVFKFCDMTSNQAIVQGQASNPDRAQLLDDAVQSVTSKRVGVPQDQLVDEILDTLTVVLAKQVYPYLTGRVHAQAAPSTAYDTEGTVAHAKRLIAIFAENGIPKERVSIKIPATPQSILACQILEKAGIRTLATCLFSVPQAVAASQAGCLYVAPYFNELRVHFAPIWKEHQDTAKDHPMGPVIQDIVRVYRHLGSKTLIMPASIVTTAEVIALVSLRPNHLTLSGSVLAGLAGASPVSSAELSERAQFGASAPDTEASVDYLANGAKALQVAIESDVEVSRRLADALVLFAGEEAKTKDIIREKLAAKAA</sequence>
<keyword evidence="1" id="KW-0704">Schiff base</keyword>
<evidence type="ECO:0000313" key="4">
    <source>
        <dbReference type="Proteomes" id="UP000076532"/>
    </source>
</evidence>
<dbReference type="Pfam" id="PF00923">
    <property type="entry name" value="TAL_FSA"/>
    <property type="match status" value="1"/>
</dbReference>
<dbReference type="AlphaFoldDB" id="A0A166C9K3"/>
<dbReference type="EMBL" id="KV417505">
    <property type="protein sequence ID" value="KZP28172.1"/>
    <property type="molecule type" value="Genomic_DNA"/>
</dbReference>
<dbReference type="PANTHER" id="PTHR10683:SF39">
    <property type="entry name" value="TRANSALDOLASE"/>
    <property type="match status" value="1"/>
</dbReference>
<dbReference type="SUPFAM" id="SSF51569">
    <property type="entry name" value="Aldolase"/>
    <property type="match status" value="1"/>
</dbReference>
<dbReference type="GO" id="GO:0004801">
    <property type="term" value="F:transaldolase activity"/>
    <property type="evidence" value="ECO:0007669"/>
    <property type="project" value="TreeGrafter"/>
</dbReference>